<evidence type="ECO:0000313" key="1">
    <source>
        <dbReference type="EMBL" id="PUA40090.1"/>
    </source>
</evidence>
<dbReference type="EMBL" id="PYHP01000018">
    <property type="protein sequence ID" value="PUA40090.1"/>
    <property type="molecule type" value="Genomic_DNA"/>
</dbReference>
<dbReference type="AlphaFoldDB" id="A0A2T6G7H2"/>
<proteinExistence type="predicted"/>
<accession>A0A2T6G7H2</accession>
<organism evidence="1 2">
    <name type="scientific">Paenibacillus elgii</name>
    <dbReference type="NCBI Taxonomy" id="189691"/>
    <lineage>
        <taxon>Bacteria</taxon>
        <taxon>Bacillati</taxon>
        <taxon>Bacillota</taxon>
        <taxon>Bacilli</taxon>
        <taxon>Bacillales</taxon>
        <taxon>Paenibacillaceae</taxon>
        <taxon>Paenibacillus</taxon>
    </lineage>
</organism>
<reference evidence="1 2" key="1">
    <citation type="submission" date="2018-03" db="EMBL/GenBank/DDBJ databases">
        <title>Genome sequence of Paenibacillus elgii strain AC13 an antimicrobial compound producing bacteria.</title>
        <authorList>
            <person name="Kurokawa A.S."/>
            <person name="Araujo J.F."/>
            <person name="Costa R.A."/>
            <person name="Ortega D.B."/>
            <person name="Pires A.S."/>
            <person name="Pappas G.J.Jr."/>
            <person name="Franco O.L."/>
            <person name="Barreto C."/>
            <person name="Magalhaes B.S."/>
            <person name="Kruger R.H."/>
        </authorList>
    </citation>
    <scope>NUCLEOTIDE SEQUENCE [LARGE SCALE GENOMIC DNA]</scope>
    <source>
        <strain evidence="1 2">AC13</strain>
    </source>
</reference>
<name>A0A2T6G7H2_9BACL</name>
<protein>
    <submittedName>
        <fullName evidence="1">Uncharacterized protein</fullName>
    </submittedName>
</protein>
<dbReference type="RefSeq" id="WP_108530686.1">
    <property type="nucleotide sequence ID" value="NZ_PYHP01000018.1"/>
</dbReference>
<sequence>MIETIYRRNYDSYMIVVNKLPDGTYDVLMLPSHSNLGISIELVRSEFHALKGAEQFPTFYEIAKENGFNFTDHYFRHKDGRELHSSYAMDLDCTAERFLTLLQKGA</sequence>
<evidence type="ECO:0000313" key="2">
    <source>
        <dbReference type="Proteomes" id="UP000244184"/>
    </source>
</evidence>
<dbReference type="Proteomes" id="UP000244184">
    <property type="component" value="Unassembled WGS sequence"/>
</dbReference>
<gene>
    <name evidence="1" type="ORF">C8Z91_06225</name>
</gene>
<comment type="caution">
    <text evidence="1">The sequence shown here is derived from an EMBL/GenBank/DDBJ whole genome shotgun (WGS) entry which is preliminary data.</text>
</comment>